<feature type="domain" description="N-acetyltransferase" evidence="1">
    <location>
        <begin position="33"/>
        <end position="198"/>
    </location>
</feature>
<comment type="caution">
    <text evidence="2">The sequence shown here is derived from an EMBL/GenBank/DDBJ whole genome shotgun (WGS) entry which is preliminary data.</text>
</comment>
<dbReference type="PROSITE" id="PS51186">
    <property type="entry name" value="GNAT"/>
    <property type="match status" value="1"/>
</dbReference>
<dbReference type="EMBL" id="BAABHM010000018">
    <property type="protein sequence ID" value="GAA4714561.1"/>
    <property type="molecule type" value="Genomic_DNA"/>
</dbReference>
<dbReference type="PANTHER" id="PTHR43441">
    <property type="entry name" value="RIBOSOMAL-PROTEIN-SERINE ACETYLTRANSFERASE"/>
    <property type="match status" value="1"/>
</dbReference>
<organism evidence="2 3">
    <name type="scientific">Promicromonospora umidemergens</name>
    <dbReference type="NCBI Taxonomy" id="629679"/>
    <lineage>
        <taxon>Bacteria</taxon>
        <taxon>Bacillati</taxon>
        <taxon>Actinomycetota</taxon>
        <taxon>Actinomycetes</taxon>
        <taxon>Micrococcales</taxon>
        <taxon>Promicromonosporaceae</taxon>
        <taxon>Promicromonospora</taxon>
    </lineage>
</organism>
<dbReference type="InterPro" id="IPR016181">
    <property type="entry name" value="Acyl_CoA_acyltransferase"/>
</dbReference>
<dbReference type="InterPro" id="IPR000182">
    <property type="entry name" value="GNAT_dom"/>
</dbReference>
<name>A0ABP8XWT4_9MICO</name>
<dbReference type="Pfam" id="PF13302">
    <property type="entry name" value="Acetyltransf_3"/>
    <property type="match status" value="1"/>
</dbReference>
<dbReference type="SUPFAM" id="SSF55729">
    <property type="entry name" value="Acyl-CoA N-acyltransferases (Nat)"/>
    <property type="match status" value="1"/>
</dbReference>
<keyword evidence="3" id="KW-1185">Reference proteome</keyword>
<reference evidence="3" key="1">
    <citation type="journal article" date="2019" name="Int. J. Syst. Evol. Microbiol.">
        <title>The Global Catalogue of Microorganisms (GCM) 10K type strain sequencing project: providing services to taxonomists for standard genome sequencing and annotation.</title>
        <authorList>
            <consortium name="The Broad Institute Genomics Platform"/>
            <consortium name="The Broad Institute Genome Sequencing Center for Infectious Disease"/>
            <person name="Wu L."/>
            <person name="Ma J."/>
        </authorList>
    </citation>
    <scope>NUCLEOTIDE SEQUENCE [LARGE SCALE GENOMIC DNA]</scope>
    <source>
        <strain evidence="3">JCM 17975</strain>
    </source>
</reference>
<dbReference type="Proteomes" id="UP001500843">
    <property type="component" value="Unassembled WGS sequence"/>
</dbReference>
<evidence type="ECO:0000313" key="2">
    <source>
        <dbReference type="EMBL" id="GAA4714561.1"/>
    </source>
</evidence>
<dbReference type="PANTHER" id="PTHR43441:SF11">
    <property type="entry name" value="RIBOSOMAL-PROTEIN-SERINE ACETYLTRANSFERASE"/>
    <property type="match status" value="1"/>
</dbReference>
<dbReference type="InterPro" id="IPR051908">
    <property type="entry name" value="Ribosomal_N-acetyltransferase"/>
</dbReference>
<evidence type="ECO:0000313" key="3">
    <source>
        <dbReference type="Proteomes" id="UP001500843"/>
    </source>
</evidence>
<protein>
    <submittedName>
        <fullName evidence="2">GNAT family protein</fullName>
    </submittedName>
</protein>
<accession>A0ABP8XWT4</accession>
<evidence type="ECO:0000259" key="1">
    <source>
        <dbReference type="PROSITE" id="PS51186"/>
    </source>
</evidence>
<proteinExistence type="predicted"/>
<dbReference type="Gene3D" id="3.40.630.30">
    <property type="match status" value="1"/>
</dbReference>
<dbReference type="RefSeq" id="WP_253873709.1">
    <property type="nucleotide sequence ID" value="NZ_BAABHM010000018.1"/>
</dbReference>
<gene>
    <name evidence="2" type="ORF">GCM10023198_42250</name>
</gene>
<sequence length="235" mass="26080">MTSPARSALSAVMPTFGLQVRWDDLELRLADDIELLTLASLAANGVHNPEAAPFSWPWTRGTDEEVERNVLAHQWKNRCRTAADDWALSFAVFQEGVVVGEQQISAKNFQVIRSALTGSWLGLRHHGHGIGTRMRLMALHLAFEGLDAAEMISEAYDDNPASNAVSRRLGYVANGSRATAREGSSVIENSYRMTRELWDARPDDLRPEIALEGVSPVRRLFGIDQPKQSTLRENA</sequence>